<reference evidence="20" key="1">
    <citation type="journal article" date="2019" name="Int. J. Syst. Evol. Microbiol.">
        <title>The Global Catalogue of Microorganisms (GCM) 10K type strain sequencing project: providing services to taxonomists for standard genome sequencing and annotation.</title>
        <authorList>
            <consortium name="The Broad Institute Genomics Platform"/>
            <consortium name="The Broad Institute Genome Sequencing Center for Infectious Disease"/>
            <person name="Wu L."/>
            <person name="Ma J."/>
        </authorList>
    </citation>
    <scope>NUCLEOTIDE SEQUENCE [LARGE SCALE GENOMIC DNA]</scope>
    <source>
        <strain evidence="20">JCM 17442</strain>
    </source>
</reference>
<evidence type="ECO:0000256" key="15">
    <source>
        <dbReference type="ARBA" id="ARBA00049244"/>
    </source>
</evidence>
<feature type="binding site" evidence="16">
    <location>
        <position position="121"/>
    </location>
    <ligand>
        <name>Mg(2+)</name>
        <dbReference type="ChEBI" id="CHEBI:18420"/>
    </ligand>
</feature>
<comment type="cofactor">
    <cofactor evidence="16">
        <name>Mg(2+)</name>
        <dbReference type="ChEBI" id="CHEBI:18420"/>
    </cofactor>
    <text evidence="16">Binds 2 magnesium ions per subunit.</text>
</comment>
<evidence type="ECO:0000256" key="8">
    <source>
        <dbReference type="ARBA" id="ARBA00022723"/>
    </source>
</evidence>
<dbReference type="PROSITE" id="PS50173">
    <property type="entry name" value="UMUC"/>
    <property type="match status" value="1"/>
</dbReference>
<dbReference type="InterPro" id="IPR043128">
    <property type="entry name" value="Rev_trsase/Diguanyl_cyclase"/>
</dbReference>
<dbReference type="InterPro" id="IPR036775">
    <property type="entry name" value="DNA_pol_Y-fam_lit_finger_sf"/>
</dbReference>
<dbReference type="InterPro" id="IPR050116">
    <property type="entry name" value="DNA_polymerase-Y"/>
</dbReference>
<feature type="binding site" evidence="16">
    <location>
        <position position="27"/>
    </location>
    <ligand>
        <name>Mg(2+)</name>
        <dbReference type="ChEBI" id="CHEBI:18420"/>
    </ligand>
</feature>
<keyword evidence="20" id="KW-1185">Reference proteome</keyword>
<dbReference type="CDD" id="cd03586">
    <property type="entry name" value="PolY_Pol_IV_kappa"/>
    <property type="match status" value="1"/>
</dbReference>
<evidence type="ECO:0000256" key="11">
    <source>
        <dbReference type="ARBA" id="ARBA00022932"/>
    </source>
</evidence>
<evidence type="ECO:0000256" key="5">
    <source>
        <dbReference type="ARBA" id="ARBA00022679"/>
    </source>
</evidence>
<evidence type="ECO:0000256" key="6">
    <source>
        <dbReference type="ARBA" id="ARBA00022695"/>
    </source>
</evidence>
<organism evidence="19 20">
    <name type="scientific">Frondihabitans peucedani</name>
    <dbReference type="NCBI Taxonomy" id="598626"/>
    <lineage>
        <taxon>Bacteria</taxon>
        <taxon>Bacillati</taxon>
        <taxon>Actinomycetota</taxon>
        <taxon>Actinomycetes</taxon>
        <taxon>Micrococcales</taxon>
        <taxon>Microbacteriaceae</taxon>
        <taxon>Frondihabitans</taxon>
    </lineage>
</organism>
<comment type="caution">
    <text evidence="19">The sequence shown here is derived from an EMBL/GenBank/DDBJ whole genome shotgun (WGS) entry which is preliminary data.</text>
</comment>
<dbReference type="RefSeq" id="WP_344793252.1">
    <property type="nucleotide sequence ID" value="NZ_BAABAU010000001.1"/>
</dbReference>
<comment type="similarity">
    <text evidence="2 16">Belongs to the DNA polymerase type-Y family.</text>
</comment>
<keyword evidence="4 16" id="KW-0963">Cytoplasm</keyword>
<comment type="subcellular location">
    <subcellularLocation>
        <location evidence="1 16">Cytoplasm</location>
    </subcellularLocation>
</comment>
<feature type="domain" description="UmuC" evidence="18">
    <location>
        <begin position="23"/>
        <end position="203"/>
    </location>
</feature>
<keyword evidence="7 16" id="KW-0235">DNA replication</keyword>
<dbReference type="InterPro" id="IPR022880">
    <property type="entry name" value="DNApol_IV"/>
</dbReference>
<dbReference type="PANTHER" id="PTHR11076">
    <property type="entry name" value="DNA REPAIR POLYMERASE UMUC / TRANSFERASE FAMILY MEMBER"/>
    <property type="match status" value="1"/>
</dbReference>
<feature type="compositionally biased region" description="Low complexity" evidence="17">
    <location>
        <begin position="430"/>
        <end position="455"/>
    </location>
</feature>
<keyword evidence="9 16" id="KW-0227">DNA damage</keyword>
<dbReference type="Pfam" id="PF21999">
    <property type="entry name" value="IMS_HHH_1"/>
    <property type="match status" value="1"/>
</dbReference>
<dbReference type="Pfam" id="PF00817">
    <property type="entry name" value="IMS"/>
    <property type="match status" value="1"/>
</dbReference>
<evidence type="ECO:0000313" key="20">
    <source>
        <dbReference type="Proteomes" id="UP001501594"/>
    </source>
</evidence>
<evidence type="ECO:0000256" key="12">
    <source>
        <dbReference type="ARBA" id="ARBA00023125"/>
    </source>
</evidence>
<comment type="subunit">
    <text evidence="16">Monomer.</text>
</comment>
<dbReference type="Gene3D" id="3.30.70.270">
    <property type="match status" value="1"/>
</dbReference>
<dbReference type="Proteomes" id="UP001501594">
    <property type="component" value="Unassembled WGS sequence"/>
</dbReference>
<dbReference type="Pfam" id="PF11799">
    <property type="entry name" value="IMS_C"/>
    <property type="match status" value="1"/>
</dbReference>
<comment type="function">
    <text evidence="14 16">Poorly processive, error-prone DNA polymerase involved in untargeted mutagenesis. Copies undamaged DNA at stalled replication forks, which arise in vivo from mismatched or misaligned primer ends. These misaligned primers can be extended by PolIV. Exhibits no 3'-5' exonuclease (proofreading) activity. May be involved in translesional synthesis, in conjunction with the beta clamp from PolIII.</text>
</comment>
<keyword evidence="11 16" id="KW-0239">DNA-directed DNA polymerase</keyword>
<dbReference type="InterPro" id="IPR001126">
    <property type="entry name" value="UmuC"/>
</dbReference>
<dbReference type="InterPro" id="IPR043502">
    <property type="entry name" value="DNA/RNA_pol_sf"/>
</dbReference>
<keyword evidence="3 16" id="KW-0515">Mutator protein</keyword>
<feature type="site" description="Substrate discrimination" evidence="16">
    <location>
        <position position="32"/>
    </location>
</feature>
<sequence>MSKQDGSGRIVTTVPTDDATASILHVDMDAFFASVELLERPDLRGLPVVVGHRSQRSVVTAATYEARKFGVNSAMPMAVALRRCPQAVVLEPHFERYQHYSKQVMAMFDDVTPLVERLGIDEAFLDVSGSRRLYGSPFRIATELRQRVHRETGLHCSVGAASTKFVAKLASSVAKPDGLLIVPHDETLAFLHPRPIGNLWGVGGRTEETLRSYGLSTIGDVANTPLDTLQRAIGAAGGAKIHALAWGRDPREVTTRSEEKSVGHEVTFEHDVREADRIRRELFRLSDQVGRRLRAAGATGRTVVLKLRFGDFETITRSKTLAEPTDLGRRIYEEVRGVYEASGHDDSNGPATPIRLVGVRMEQLAFAGDSSGAIGLWDDDADWREAETTMDALRARFGPGSVTSASLLGSSSRRLSRNASGTSTHAADAPRPGSGPDSASGSVSGSVSGRRPVSE</sequence>
<comment type="catalytic activity">
    <reaction evidence="15 16">
        <text>DNA(n) + a 2'-deoxyribonucleoside 5'-triphosphate = DNA(n+1) + diphosphate</text>
        <dbReference type="Rhea" id="RHEA:22508"/>
        <dbReference type="Rhea" id="RHEA-COMP:17339"/>
        <dbReference type="Rhea" id="RHEA-COMP:17340"/>
        <dbReference type="ChEBI" id="CHEBI:33019"/>
        <dbReference type="ChEBI" id="CHEBI:61560"/>
        <dbReference type="ChEBI" id="CHEBI:173112"/>
        <dbReference type="EC" id="2.7.7.7"/>
    </reaction>
</comment>
<dbReference type="EMBL" id="BAABAU010000001">
    <property type="protein sequence ID" value="GAA4264665.1"/>
    <property type="molecule type" value="Genomic_DNA"/>
</dbReference>
<evidence type="ECO:0000256" key="14">
    <source>
        <dbReference type="ARBA" id="ARBA00025589"/>
    </source>
</evidence>
<keyword evidence="6 16" id="KW-0548">Nucleotidyltransferase</keyword>
<gene>
    <name evidence="16 19" type="primary">dinB</name>
    <name evidence="19" type="ORF">GCM10022256_02770</name>
</gene>
<dbReference type="InterPro" id="IPR017961">
    <property type="entry name" value="DNA_pol_Y-fam_little_finger"/>
</dbReference>
<proteinExistence type="inferred from homology"/>
<evidence type="ECO:0000256" key="13">
    <source>
        <dbReference type="ARBA" id="ARBA00023204"/>
    </source>
</evidence>
<evidence type="ECO:0000256" key="1">
    <source>
        <dbReference type="ARBA" id="ARBA00004496"/>
    </source>
</evidence>
<keyword evidence="8 16" id="KW-0479">Metal-binding</keyword>
<feature type="active site" evidence="16">
    <location>
        <position position="122"/>
    </location>
</feature>
<dbReference type="Gene3D" id="1.10.150.20">
    <property type="entry name" value="5' to 3' exonuclease, C-terminal subdomain"/>
    <property type="match status" value="1"/>
</dbReference>
<dbReference type="SUPFAM" id="SSF56672">
    <property type="entry name" value="DNA/RNA polymerases"/>
    <property type="match status" value="1"/>
</dbReference>
<dbReference type="InterPro" id="IPR053848">
    <property type="entry name" value="IMS_HHH_1"/>
</dbReference>
<dbReference type="SUPFAM" id="SSF100879">
    <property type="entry name" value="Lesion bypass DNA polymerase (Y-family), little finger domain"/>
    <property type="match status" value="1"/>
</dbReference>
<evidence type="ECO:0000256" key="16">
    <source>
        <dbReference type="HAMAP-Rule" id="MF_01113"/>
    </source>
</evidence>
<dbReference type="Gene3D" id="3.30.1490.100">
    <property type="entry name" value="DNA polymerase, Y-family, little finger domain"/>
    <property type="match status" value="1"/>
</dbReference>
<dbReference type="PANTHER" id="PTHR11076:SF33">
    <property type="entry name" value="DNA POLYMERASE KAPPA"/>
    <property type="match status" value="1"/>
</dbReference>
<evidence type="ECO:0000256" key="4">
    <source>
        <dbReference type="ARBA" id="ARBA00022490"/>
    </source>
</evidence>
<dbReference type="Gene3D" id="3.40.1170.60">
    <property type="match status" value="1"/>
</dbReference>
<evidence type="ECO:0000256" key="9">
    <source>
        <dbReference type="ARBA" id="ARBA00022763"/>
    </source>
</evidence>
<evidence type="ECO:0000259" key="18">
    <source>
        <dbReference type="PROSITE" id="PS50173"/>
    </source>
</evidence>
<evidence type="ECO:0000256" key="3">
    <source>
        <dbReference type="ARBA" id="ARBA00022457"/>
    </source>
</evidence>
<evidence type="ECO:0000256" key="10">
    <source>
        <dbReference type="ARBA" id="ARBA00022842"/>
    </source>
</evidence>
<keyword evidence="12 16" id="KW-0238">DNA-binding</keyword>
<dbReference type="HAMAP" id="MF_01113">
    <property type="entry name" value="DNApol_IV"/>
    <property type="match status" value="1"/>
</dbReference>
<dbReference type="NCBIfam" id="NF003015">
    <property type="entry name" value="PRK03858.1"/>
    <property type="match status" value="1"/>
</dbReference>
<feature type="region of interest" description="Disordered" evidence="17">
    <location>
        <begin position="405"/>
        <end position="455"/>
    </location>
</feature>
<feature type="compositionally biased region" description="Low complexity" evidence="17">
    <location>
        <begin position="405"/>
        <end position="421"/>
    </location>
</feature>
<name>A0ABP8DXH9_9MICO</name>
<evidence type="ECO:0000256" key="7">
    <source>
        <dbReference type="ARBA" id="ARBA00022705"/>
    </source>
</evidence>
<evidence type="ECO:0000313" key="19">
    <source>
        <dbReference type="EMBL" id="GAA4264665.1"/>
    </source>
</evidence>
<dbReference type="EC" id="2.7.7.7" evidence="16"/>
<evidence type="ECO:0000256" key="2">
    <source>
        <dbReference type="ARBA" id="ARBA00010945"/>
    </source>
</evidence>
<keyword evidence="10 16" id="KW-0460">Magnesium</keyword>
<keyword evidence="13 16" id="KW-0234">DNA repair</keyword>
<dbReference type="NCBIfam" id="NF002677">
    <property type="entry name" value="PRK02406.1"/>
    <property type="match status" value="1"/>
</dbReference>
<protein>
    <recommendedName>
        <fullName evidence="16">DNA polymerase IV</fullName>
        <shortName evidence="16">Pol IV</shortName>
        <ecNumber evidence="16">2.7.7.7</ecNumber>
    </recommendedName>
</protein>
<keyword evidence="5 16" id="KW-0808">Transferase</keyword>
<accession>A0ABP8DXH9</accession>
<evidence type="ECO:0000256" key="17">
    <source>
        <dbReference type="SAM" id="MobiDB-lite"/>
    </source>
</evidence>